<dbReference type="OrthoDB" id="7862313at2759"/>
<dbReference type="InterPro" id="IPR057546">
    <property type="entry name" value="HEAT_GCN1"/>
</dbReference>
<evidence type="ECO:0000259" key="9">
    <source>
        <dbReference type="PROSITE" id="PS50166"/>
    </source>
</evidence>
<dbReference type="AlphaFoldDB" id="A0A1Y2EZU0"/>
<dbReference type="Pfam" id="PF23271">
    <property type="entry name" value="HEAT_GCN1"/>
    <property type="match status" value="1"/>
</dbReference>
<sequence>MDEQQYLANLEQLLKQVTSPDSNAIKQATEILKQNYFNNENCIPALVEIISNSKDTAIRNVAAVELPKRIRSYFDKLDDNLKSQLEQRLLEIITVEPQKIISHAIARCISAMAEFEIPNNRWTNLIEFLFECCKSQNPNHREVGVFVLYSLFEIIVENLTERLPQIFELLSVTINDPESIDVKITTMKALGSVVDYIDEKNQKEIELFRSLIPNMVNVLLQCLEQSNVDGAQACFDVVDNLLTSETQIVADHFSQLVQLTVDISKNVNYDESIRNFALSTLFFIPVYKKNPLIRLQLVKPIIDGIFPIGAEEEPEDEDEDCPARLTFRIINCMATNLPPNYIFPVIMEYVVNYMQNPNPLFRKAALMSLCSLIDGCADLIRSRINDIFTFIAQGLQDSEPVVRKAACISFFLIAMEMVEEVSVHHSSFVPLIFNLMNDSDIQIQRHATNALNVLLEGLNEDIVQYLPMLAEKFVFLLENGAVENKAVIVEAIGSAALSASDKFLDYFEVFYPRIFQLMSLTTGTEELLIRGNATGTMGSIAEAVGKEIFRPYVQETMKLAMESLSIDSPKLKEQSFFYFAILAKVFGDEFTPFLEHIMPPILESLNQSEDFNDLLFSDENAFEDMDDEEAEEKANQLFNASSAIAEEKEFAADCLQEIFAATKQSYMPYFEQSVEVLKTLLKHDYEGVRKSACNSLISVISTCYGMSNPEKWQPGLPVKVPINQDVATLISQVMPEIVIVLNDEEDKVLVMEVFQTIALELKNIGPALIVDCHKELANVLLEVLKRTHPCQIDYEEDNPEQLEETEYESIVISSASDVIASMALVLGEQFKEYFEGFYPSIVSFYSPAKATNERNMAIGTLGEIAAGIKGTITPYTEEILKVLMAGLKDENNEVNSNAAYSIGVLCENTQLDISSYYPEILSSLSPLFNPESLPQTVDNACGAVARLLLRYPTIVPIEEILPTFFNALPLKSDYEENVPVVKFLQYLFESQNPFILNNKEGLSNLFQAMLSPPETQLNDECRAVVLKMAQSL</sequence>
<evidence type="ECO:0000256" key="8">
    <source>
        <dbReference type="PROSITE-ProRule" id="PRU00103"/>
    </source>
</evidence>
<reference evidence="10 11" key="1">
    <citation type="submission" date="2016-08" db="EMBL/GenBank/DDBJ databases">
        <title>A Parts List for Fungal Cellulosomes Revealed by Comparative Genomics.</title>
        <authorList>
            <consortium name="DOE Joint Genome Institute"/>
            <person name="Haitjema C.H."/>
            <person name="Gilmore S.P."/>
            <person name="Henske J.K."/>
            <person name="Solomon K.V."/>
            <person name="De Groot R."/>
            <person name="Kuo A."/>
            <person name="Mondo S.J."/>
            <person name="Salamov A.A."/>
            <person name="Labutti K."/>
            <person name="Zhao Z."/>
            <person name="Chiniquy J."/>
            <person name="Barry K."/>
            <person name="Brewer H.M."/>
            <person name="Purvine S.O."/>
            <person name="Wright A.T."/>
            <person name="Boxma B."/>
            <person name="Van Alen T."/>
            <person name="Hackstein J.H."/>
            <person name="Baker S.E."/>
            <person name="Grigoriev I.V."/>
            <person name="O'Malley M.A."/>
        </authorList>
    </citation>
    <scope>NUCLEOTIDE SEQUENCE [LARGE SCALE GENOMIC DNA]</scope>
    <source>
        <strain evidence="10 11">G1</strain>
    </source>
</reference>
<protein>
    <submittedName>
        <fullName evidence="10">ARM repeat-containing protein</fullName>
    </submittedName>
</protein>
<feature type="repeat" description="HEAT" evidence="8">
    <location>
        <begin position="428"/>
        <end position="466"/>
    </location>
</feature>
<dbReference type="InterPro" id="IPR040122">
    <property type="entry name" value="Importin_beta"/>
</dbReference>
<dbReference type="PROSITE" id="PS50166">
    <property type="entry name" value="IMPORTIN_B_NT"/>
    <property type="match status" value="1"/>
</dbReference>
<dbReference type="Proteomes" id="UP000193920">
    <property type="component" value="Unassembled WGS sequence"/>
</dbReference>
<dbReference type="InterPro" id="IPR021133">
    <property type="entry name" value="HEAT_type_2"/>
</dbReference>
<dbReference type="InterPro" id="IPR058584">
    <property type="entry name" value="IMB1_TNPO1-like_TPR"/>
</dbReference>
<feature type="domain" description="Importin N-terminal" evidence="9">
    <location>
        <begin position="28"/>
        <end position="95"/>
    </location>
</feature>
<evidence type="ECO:0000313" key="10">
    <source>
        <dbReference type="EMBL" id="ORY77090.1"/>
    </source>
</evidence>
<comment type="caution">
    <text evidence="10">The sequence shown here is derived from an EMBL/GenBank/DDBJ whole genome shotgun (WGS) entry which is preliminary data.</text>
</comment>
<dbReference type="STRING" id="1754190.A0A1Y2EZU0"/>
<evidence type="ECO:0000256" key="7">
    <source>
        <dbReference type="ARBA" id="ARBA00023242"/>
    </source>
</evidence>
<comment type="subcellular location">
    <subcellularLocation>
        <location evidence="2">Cytoplasm</location>
    </subcellularLocation>
    <subcellularLocation>
        <location evidence="1">Nucleus</location>
    </subcellularLocation>
</comment>
<dbReference type="InterPro" id="IPR001494">
    <property type="entry name" value="Importin-beta_N"/>
</dbReference>
<dbReference type="InterPro" id="IPR057672">
    <property type="entry name" value="TPR_IPO4/5"/>
</dbReference>
<dbReference type="Gene3D" id="1.25.10.10">
    <property type="entry name" value="Leucine-rich Repeat Variant"/>
    <property type="match status" value="1"/>
</dbReference>
<keyword evidence="5" id="KW-0677">Repeat</keyword>
<evidence type="ECO:0000256" key="1">
    <source>
        <dbReference type="ARBA" id="ARBA00004123"/>
    </source>
</evidence>
<dbReference type="Pfam" id="PF25574">
    <property type="entry name" value="TPR_IMB1"/>
    <property type="match status" value="1"/>
</dbReference>
<proteinExistence type="predicted"/>
<organism evidence="10 11">
    <name type="scientific">Neocallimastix californiae</name>
    <dbReference type="NCBI Taxonomy" id="1754190"/>
    <lineage>
        <taxon>Eukaryota</taxon>
        <taxon>Fungi</taxon>
        <taxon>Fungi incertae sedis</taxon>
        <taxon>Chytridiomycota</taxon>
        <taxon>Chytridiomycota incertae sedis</taxon>
        <taxon>Neocallimastigomycetes</taxon>
        <taxon>Neocallimastigales</taxon>
        <taxon>Neocallimastigaceae</taxon>
        <taxon>Neocallimastix</taxon>
    </lineage>
</organism>
<evidence type="ECO:0000313" key="11">
    <source>
        <dbReference type="Proteomes" id="UP000193920"/>
    </source>
</evidence>
<dbReference type="GO" id="GO:0005737">
    <property type="term" value="C:cytoplasm"/>
    <property type="evidence" value="ECO:0007669"/>
    <property type="project" value="UniProtKB-SubCell"/>
</dbReference>
<accession>A0A1Y2EZU0</accession>
<dbReference type="Pfam" id="PF03810">
    <property type="entry name" value="IBN_N"/>
    <property type="match status" value="1"/>
</dbReference>
<keyword evidence="6" id="KW-0653">Protein transport</keyword>
<dbReference type="SUPFAM" id="SSF48371">
    <property type="entry name" value="ARM repeat"/>
    <property type="match status" value="2"/>
</dbReference>
<gene>
    <name evidence="10" type="ORF">LY90DRAFT_501475</name>
</gene>
<evidence type="ECO:0000256" key="5">
    <source>
        <dbReference type="ARBA" id="ARBA00022737"/>
    </source>
</evidence>
<evidence type="ECO:0000256" key="3">
    <source>
        <dbReference type="ARBA" id="ARBA00022448"/>
    </source>
</evidence>
<keyword evidence="3" id="KW-0813">Transport</keyword>
<dbReference type="Pfam" id="PF25780">
    <property type="entry name" value="TPR_IPO5"/>
    <property type="match status" value="1"/>
</dbReference>
<dbReference type="GO" id="GO:0006606">
    <property type="term" value="P:protein import into nucleus"/>
    <property type="evidence" value="ECO:0007669"/>
    <property type="project" value="InterPro"/>
</dbReference>
<dbReference type="InterPro" id="IPR016024">
    <property type="entry name" value="ARM-type_fold"/>
</dbReference>
<evidence type="ECO:0000256" key="4">
    <source>
        <dbReference type="ARBA" id="ARBA00022490"/>
    </source>
</evidence>
<dbReference type="PANTHER" id="PTHR10527">
    <property type="entry name" value="IMPORTIN BETA"/>
    <property type="match status" value="1"/>
</dbReference>
<dbReference type="GO" id="GO:0031267">
    <property type="term" value="F:small GTPase binding"/>
    <property type="evidence" value="ECO:0007669"/>
    <property type="project" value="InterPro"/>
</dbReference>
<keyword evidence="4" id="KW-0963">Cytoplasm</keyword>
<evidence type="ECO:0000256" key="2">
    <source>
        <dbReference type="ARBA" id="ARBA00004496"/>
    </source>
</evidence>
<evidence type="ECO:0000256" key="6">
    <source>
        <dbReference type="ARBA" id="ARBA00022927"/>
    </source>
</evidence>
<name>A0A1Y2EZU0_9FUNG</name>
<dbReference type="EMBL" id="MCOG01000020">
    <property type="protein sequence ID" value="ORY77090.1"/>
    <property type="molecule type" value="Genomic_DNA"/>
</dbReference>
<keyword evidence="11" id="KW-1185">Reference proteome</keyword>
<dbReference type="PROSITE" id="PS50077">
    <property type="entry name" value="HEAT_REPEAT"/>
    <property type="match status" value="1"/>
</dbReference>
<keyword evidence="7" id="KW-0539">Nucleus</keyword>
<dbReference type="InterPro" id="IPR011989">
    <property type="entry name" value="ARM-like"/>
</dbReference>